<sequence>MNCFGNHPRRTQPASAFNDEADSEMKDVNVVNVYISNSREFAPKQRHECGVKVHNLFRSSRVDRGRGVLRDLRDAIDPPCHRRTRSRDGPGGVSTLWPLDGNLHRQVLDSRRLHVAYVDIEM</sequence>
<evidence type="ECO:0000313" key="2">
    <source>
        <dbReference type="EMBL" id="KLU06425.1"/>
    </source>
</evidence>
<evidence type="ECO:0000256" key="1">
    <source>
        <dbReference type="SAM" id="MobiDB-lite"/>
    </source>
</evidence>
<keyword evidence="3" id="KW-1185">Reference proteome</keyword>
<evidence type="ECO:0000313" key="3">
    <source>
        <dbReference type="Proteomes" id="UP000036367"/>
    </source>
</evidence>
<dbReference type="Proteomes" id="UP000036367">
    <property type="component" value="Unassembled WGS sequence"/>
</dbReference>
<proteinExistence type="predicted"/>
<dbReference type="AlphaFoldDB" id="A0A0J1BIR3"/>
<dbReference type="PATRIC" id="fig|595434.4.peg.1564"/>
<comment type="caution">
    <text evidence="2">The sequence shown here is derived from an EMBL/GenBank/DDBJ whole genome shotgun (WGS) entry which is preliminary data.</text>
</comment>
<dbReference type="EMBL" id="LECT01000015">
    <property type="protein sequence ID" value="KLU06425.1"/>
    <property type="molecule type" value="Genomic_DNA"/>
</dbReference>
<name>A0A0J1BIR3_RHOIS</name>
<organism evidence="2 3">
    <name type="scientific">Rhodopirellula islandica</name>
    <dbReference type="NCBI Taxonomy" id="595434"/>
    <lineage>
        <taxon>Bacteria</taxon>
        <taxon>Pseudomonadati</taxon>
        <taxon>Planctomycetota</taxon>
        <taxon>Planctomycetia</taxon>
        <taxon>Pirellulales</taxon>
        <taxon>Pirellulaceae</taxon>
        <taxon>Rhodopirellula</taxon>
    </lineage>
</organism>
<feature type="region of interest" description="Disordered" evidence="1">
    <location>
        <begin position="1"/>
        <end position="21"/>
    </location>
</feature>
<accession>A0A0J1BIR3</accession>
<gene>
    <name evidence="2" type="ORF">RISK_001636</name>
</gene>
<reference evidence="2" key="1">
    <citation type="submission" date="2015-05" db="EMBL/GenBank/DDBJ databases">
        <title>Permanent draft genome of Rhodopirellula islandicus K833.</title>
        <authorList>
            <person name="Kizina J."/>
            <person name="Richter M."/>
            <person name="Glockner F.O."/>
            <person name="Harder J."/>
        </authorList>
    </citation>
    <scope>NUCLEOTIDE SEQUENCE [LARGE SCALE GENOMIC DNA]</scope>
    <source>
        <strain evidence="2">K833</strain>
    </source>
</reference>
<protein>
    <submittedName>
        <fullName evidence="2">Uncharacterized protein</fullName>
    </submittedName>
</protein>
<dbReference type="STRING" id="595434.RISK_001636"/>